<dbReference type="EMBL" id="WNKT01000046">
    <property type="protein sequence ID" value="MTW22623.1"/>
    <property type="molecule type" value="Genomic_DNA"/>
</dbReference>
<evidence type="ECO:0008006" key="3">
    <source>
        <dbReference type="Google" id="ProtNLM"/>
    </source>
</evidence>
<keyword evidence="2" id="KW-1185">Reference proteome</keyword>
<protein>
    <recommendedName>
        <fullName evidence="3">PD-(D/E)XK endonuclease-like domain-containing protein</fullName>
    </recommendedName>
</protein>
<dbReference type="Proteomes" id="UP000434044">
    <property type="component" value="Unassembled WGS sequence"/>
</dbReference>
<sequence>MLRLLAIHNGYEVDSLEVCVILRDWQSSQALRDQNYPPIPVLRLPVPVWPIEDTRRYLEERVRLHQEAAYGDTLPECSMEERWEKPTAYAVMKPSRKTAVRVFYNQQEAEELAAKTDGAYVQVRPGEAIRCARYCAVAKFCDQYQRELAARRSVVTELEEAQAA</sequence>
<dbReference type="OrthoDB" id="356683at2"/>
<accession>A0A6N8EEG5</accession>
<name>A0A6N8EEG5_9GAMM</name>
<gene>
    <name evidence="1" type="ORF">GJ668_16255</name>
</gene>
<dbReference type="AlphaFoldDB" id="A0A6N8EEG5"/>
<dbReference type="RefSeq" id="WP_155451184.1">
    <property type="nucleotide sequence ID" value="NZ_WNKT01000046.1"/>
</dbReference>
<reference evidence="1 2" key="1">
    <citation type="submission" date="2019-11" db="EMBL/GenBank/DDBJ databases">
        <title>Whole-genome sequence of the anaerobic purple sulfur bacterium Allochromatium palmeri DSM 15591.</title>
        <authorList>
            <person name="Kyndt J.A."/>
            <person name="Meyer T.E."/>
        </authorList>
    </citation>
    <scope>NUCLEOTIDE SEQUENCE [LARGE SCALE GENOMIC DNA]</scope>
    <source>
        <strain evidence="1 2">DSM 15591</strain>
    </source>
</reference>
<evidence type="ECO:0000313" key="2">
    <source>
        <dbReference type="Proteomes" id="UP000434044"/>
    </source>
</evidence>
<organism evidence="1 2">
    <name type="scientific">Allochromatium palmeri</name>
    <dbReference type="NCBI Taxonomy" id="231048"/>
    <lineage>
        <taxon>Bacteria</taxon>
        <taxon>Pseudomonadati</taxon>
        <taxon>Pseudomonadota</taxon>
        <taxon>Gammaproteobacteria</taxon>
        <taxon>Chromatiales</taxon>
        <taxon>Chromatiaceae</taxon>
        <taxon>Allochromatium</taxon>
    </lineage>
</organism>
<evidence type="ECO:0000313" key="1">
    <source>
        <dbReference type="EMBL" id="MTW22623.1"/>
    </source>
</evidence>
<comment type="caution">
    <text evidence="1">The sequence shown here is derived from an EMBL/GenBank/DDBJ whole genome shotgun (WGS) entry which is preliminary data.</text>
</comment>
<proteinExistence type="predicted"/>